<keyword evidence="4" id="KW-1185">Reference proteome</keyword>
<name>A0A3N2PJG4_SODAK</name>
<feature type="compositionally biased region" description="Acidic residues" evidence="1">
    <location>
        <begin position="255"/>
        <end position="267"/>
    </location>
</feature>
<evidence type="ECO:0000259" key="2">
    <source>
        <dbReference type="SMART" id="SM01373"/>
    </source>
</evidence>
<dbReference type="InterPro" id="IPR037445">
    <property type="entry name" value="MAGE"/>
</dbReference>
<evidence type="ECO:0000313" key="3">
    <source>
        <dbReference type="EMBL" id="ROT34671.1"/>
    </source>
</evidence>
<dbReference type="GeneID" id="39579454"/>
<dbReference type="Pfam" id="PF01454">
    <property type="entry name" value="MAGE"/>
    <property type="match status" value="1"/>
</dbReference>
<dbReference type="InterPro" id="IPR041898">
    <property type="entry name" value="MAGE_WH1"/>
</dbReference>
<dbReference type="EMBL" id="ML119066">
    <property type="protein sequence ID" value="ROT34671.1"/>
    <property type="molecule type" value="Genomic_DNA"/>
</dbReference>
<dbReference type="RefSeq" id="XP_028462477.1">
    <property type="nucleotide sequence ID" value="XM_028610976.1"/>
</dbReference>
<accession>A0A3N2PJG4</accession>
<dbReference type="Gene3D" id="1.10.10.1200">
    <property type="entry name" value="MAGE homology domain, winged helix WH1 motif"/>
    <property type="match status" value="1"/>
</dbReference>
<dbReference type="STRING" id="1314773.A0A3N2PJG4"/>
<sequence length="267" mass="29710">MDIEASPDEQLAKKLVRYALACDFSRTPIRRDGIKERVLGDQGRAFRRVLDIAQNYLRQIWGMELRELPIREKHTLEDKRKAARSQSQPKTSTGVYILVSTLPEAYRSPAIIPPSRTPSADAEAAYVAFYTMVITVILLNGGELSDAKLRRYLHRTNAEDNVGAEPTEEVLKRMLSHGYVTKHVQRDETSQAHDSGENTTWYVGPRGQEEVGIDGAAGMIRSVWGQQDERGGEELEKKIRASFGPAVARGMGEANGEEDGWGGDEPA</sequence>
<feature type="domain" description="MAGE" evidence="2">
    <location>
        <begin position="15"/>
        <end position="216"/>
    </location>
</feature>
<dbReference type="AlphaFoldDB" id="A0A3N2PJG4"/>
<reference evidence="3 4" key="1">
    <citation type="journal article" date="2018" name="Mol. Ecol.">
        <title>The obligate alkalophilic soda-lake fungus Sodiomyces alkalinus has shifted to a protein diet.</title>
        <authorList>
            <person name="Grum-Grzhimaylo A.A."/>
            <person name="Falkoski D.L."/>
            <person name="van den Heuvel J."/>
            <person name="Valero-Jimenez C.A."/>
            <person name="Min B."/>
            <person name="Choi I.G."/>
            <person name="Lipzen A."/>
            <person name="Daum C.G."/>
            <person name="Aanen D.K."/>
            <person name="Tsang A."/>
            <person name="Henrissat B."/>
            <person name="Bilanenko E.N."/>
            <person name="de Vries R.P."/>
            <person name="van Kan J.A.L."/>
            <person name="Grigoriev I.V."/>
            <person name="Debets A.J.M."/>
        </authorList>
    </citation>
    <scope>NUCLEOTIDE SEQUENCE [LARGE SCALE GENOMIC DNA]</scope>
    <source>
        <strain evidence="3 4">F11</strain>
    </source>
</reference>
<dbReference type="InterPro" id="IPR002190">
    <property type="entry name" value="MHD_dom"/>
</dbReference>
<dbReference type="Proteomes" id="UP000272025">
    <property type="component" value="Unassembled WGS sequence"/>
</dbReference>
<evidence type="ECO:0000256" key="1">
    <source>
        <dbReference type="SAM" id="MobiDB-lite"/>
    </source>
</evidence>
<dbReference type="OrthoDB" id="205198at2759"/>
<organism evidence="3 4">
    <name type="scientific">Sodiomyces alkalinus (strain CBS 110278 / VKM F-3762 / F11)</name>
    <name type="common">Alkaliphilic filamentous fungus</name>
    <dbReference type="NCBI Taxonomy" id="1314773"/>
    <lineage>
        <taxon>Eukaryota</taxon>
        <taxon>Fungi</taxon>
        <taxon>Dikarya</taxon>
        <taxon>Ascomycota</taxon>
        <taxon>Pezizomycotina</taxon>
        <taxon>Sordariomycetes</taxon>
        <taxon>Hypocreomycetidae</taxon>
        <taxon>Glomerellales</taxon>
        <taxon>Plectosphaerellaceae</taxon>
        <taxon>Sodiomyces</taxon>
    </lineage>
</organism>
<dbReference type="InterPro" id="IPR041899">
    <property type="entry name" value="MAGE_WH2"/>
</dbReference>
<dbReference type="PANTHER" id="PTHR11736:SF14">
    <property type="entry name" value="NSE3 HOMOLOG, SMC5-SMC6 COMPLEX COMPONENT"/>
    <property type="match status" value="1"/>
</dbReference>
<evidence type="ECO:0000313" key="4">
    <source>
        <dbReference type="Proteomes" id="UP000272025"/>
    </source>
</evidence>
<feature type="region of interest" description="Disordered" evidence="1">
    <location>
        <begin position="243"/>
        <end position="267"/>
    </location>
</feature>
<gene>
    <name evidence="3" type="ORF">SODALDRAFT_329531</name>
</gene>
<dbReference type="PANTHER" id="PTHR11736">
    <property type="entry name" value="MELANOMA-ASSOCIATED ANTIGEN MAGE ANTIGEN"/>
    <property type="match status" value="1"/>
</dbReference>
<dbReference type="SMART" id="SM01373">
    <property type="entry name" value="MAGE"/>
    <property type="match status" value="1"/>
</dbReference>
<dbReference type="GO" id="GO:0005634">
    <property type="term" value="C:nucleus"/>
    <property type="evidence" value="ECO:0007669"/>
    <property type="project" value="TreeGrafter"/>
</dbReference>
<proteinExistence type="predicted"/>
<dbReference type="Gene3D" id="1.10.10.1210">
    <property type="entry name" value="MAGE homology domain, winged helix WH2 motif"/>
    <property type="match status" value="1"/>
</dbReference>
<dbReference type="GO" id="GO:0006281">
    <property type="term" value="P:DNA repair"/>
    <property type="evidence" value="ECO:0007669"/>
    <property type="project" value="TreeGrafter"/>
</dbReference>
<protein>
    <submittedName>
        <fullName evidence="3">MAGE-domain-containing protein</fullName>
    </submittedName>
</protein>